<dbReference type="EMBL" id="CP018335">
    <property type="protein sequence ID" value="APM38911.1"/>
    <property type="molecule type" value="Genomic_DNA"/>
</dbReference>
<feature type="domain" description="HTH araC/xylS-type" evidence="4">
    <location>
        <begin position="223"/>
        <end position="321"/>
    </location>
</feature>
<sequence length="325" mass="38456">MIKSLEEYYEIALKQLNFVYIPELSYPYDSTYKMFPQYGEGFLRKINWNNLFFILIADFTPKENFVRISEISQNYLEISQFETDSSSFKIKGKKLNLVERGICYYINTSKLVYAYCDVGKPARFTKILITEDYYHNFLNHEYLKDYKNHKDAFHFLSQNPNIPELNFIFQQIRDCQAKGTSQQLYFESKILEILSLITHNLEQRQYQESLSVKLDNKDLRYLKKVVNFMKKNLSSYPSIVELGKIANMSTTRFQMAFKQIYGATAYDYLREMRMNYALLLLKDSDYSIKNIAAKVGYNNAGHFAGIFKKTYGIGPKNYRNIHRIK</sequence>
<dbReference type="GO" id="GO:0043565">
    <property type="term" value="F:sequence-specific DNA binding"/>
    <property type="evidence" value="ECO:0007669"/>
    <property type="project" value="InterPro"/>
</dbReference>
<dbReference type="Proteomes" id="UP000184604">
    <property type="component" value="Chromosome"/>
</dbReference>
<dbReference type="PANTHER" id="PTHR47893:SF1">
    <property type="entry name" value="REGULATORY PROTEIN PCHR"/>
    <property type="match status" value="1"/>
</dbReference>
<dbReference type="PRINTS" id="PR00032">
    <property type="entry name" value="HTHARAC"/>
</dbReference>
<protein>
    <submittedName>
        <fullName evidence="5">AraC family transcriptional regulator</fullName>
    </submittedName>
</protein>
<dbReference type="RefSeq" id="WP_073538555.1">
    <property type="nucleotide sequence ID" value="NZ_CP018335.1"/>
</dbReference>
<evidence type="ECO:0000256" key="1">
    <source>
        <dbReference type="ARBA" id="ARBA00023015"/>
    </source>
</evidence>
<organism evidence="5 6">
    <name type="scientific">Clostridium kluyveri</name>
    <dbReference type="NCBI Taxonomy" id="1534"/>
    <lineage>
        <taxon>Bacteria</taxon>
        <taxon>Bacillati</taxon>
        <taxon>Bacillota</taxon>
        <taxon>Clostridia</taxon>
        <taxon>Eubacteriales</taxon>
        <taxon>Clostridiaceae</taxon>
        <taxon>Clostridium</taxon>
    </lineage>
</organism>
<dbReference type="Pfam" id="PF12833">
    <property type="entry name" value="HTH_18"/>
    <property type="match status" value="1"/>
</dbReference>
<dbReference type="InterPro" id="IPR020449">
    <property type="entry name" value="Tscrpt_reg_AraC-type_HTH"/>
</dbReference>
<gene>
    <name evidence="5" type="ORF">BS101_09180</name>
</gene>
<evidence type="ECO:0000256" key="3">
    <source>
        <dbReference type="ARBA" id="ARBA00023163"/>
    </source>
</evidence>
<name>A0A1L5F7B5_CLOKL</name>
<dbReference type="PROSITE" id="PS01124">
    <property type="entry name" value="HTH_ARAC_FAMILY_2"/>
    <property type="match status" value="1"/>
</dbReference>
<evidence type="ECO:0000256" key="2">
    <source>
        <dbReference type="ARBA" id="ARBA00023125"/>
    </source>
</evidence>
<keyword evidence="2" id="KW-0238">DNA-binding</keyword>
<dbReference type="SUPFAM" id="SSF46689">
    <property type="entry name" value="Homeodomain-like"/>
    <property type="match status" value="2"/>
</dbReference>
<evidence type="ECO:0000259" key="4">
    <source>
        <dbReference type="PROSITE" id="PS01124"/>
    </source>
</evidence>
<dbReference type="InterPro" id="IPR053142">
    <property type="entry name" value="PchR_regulatory_protein"/>
</dbReference>
<dbReference type="AlphaFoldDB" id="A0A1L5F7B5"/>
<evidence type="ECO:0000313" key="6">
    <source>
        <dbReference type="Proteomes" id="UP000184604"/>
    </source>
</evidence>
<reference evidence="5 6" key="1">
    <citation type="submission" date="2016-12" db="EMBL/GenBank/DDBJ databases">
        <title>Complete genome sequence of Clostridium kluyveri JZZ isolated from the pit mud of a Chinese flavor liquor-making factory.</title>
        <authorList>
            <person name="Wang Y."/>
        </authorList>
    </citation>
    <scope>NUCLEOTIDE SEQUENCE [LARGE SCALE GENOMIC DNA]</scope>
    <source>
        <strain evidence="5 6">JZZ</strain>
    </source>
</reference>
<evidence type="ECO:0000313" key="5">
    <source>
        <dbReference type="EMBL" id="APM38911.1"/>
    </source>
</evidence>
<dbReference type="PANTHER" id="PTHR47893">
    <property type="entry name" value="REGULATORY PROTEIN PCHR"/>
    <property type="match status" value="1"/>
</dbReference>
<dbReference type="InterPro" id="IPR009057">
    <property type="entry name" value="Homeodomain-like_sf"/>
</dbReference>
<dbReference type="GO" id="GO:0003700">
    <property type="term" value="F:DNA-binding transcription factor activity"/>
    <property type="evidence" value="ECO:0007669"/>
    <property type="project" value="InterPro"/>
</dbReference>
<keyword evidence="3" id="KW-0804">Transcription</keyword>
<keyword evidence="1" id="KW-0805">Transcription regulation</keyword>
<proteinExistence type="predicted"/>
<dbReference type="OrthoDB" id="9813413at2"/>
<dbReference type="InterPro" id="IPR018060">
    <property type="entry name" value="HTH_AraC"/>
</dbReference>
<dbReference type="SMART" id="SM00342">
    <property type="entry name" value="HTH_ARAC"/>
    <property type="match status" value="1"/>
</dbReference>
<dbReference type="Gene3D" id="1.10.10.60">
    <property type="entry name" value="Homeodomain-like"/>
    <property type="match status" value="2"/>
</dbReference>
<accession>A0A1L5F7B5</accession>